<evidence type="ECO:0000313" key="3">
    <source>
        <dbReference type="Proteomes" id="UP001304895"/>
    </source>
</evidence>
<sequence length="278" mass="28779">MNKNWNDRADKDLFFTILSVKNIGVISGPEWITIGNHMRSMGYGFTNEGCRQHFQGLRRAQNKSDASGAPSDNPRRSDPTMNPITKRPGPGRGRPRKQPAATATGAPPPGVTPSGVAPVGASPTGTPLGAPGVHPLFPGGPSAAGMQPGPPLGGVSSGPPALSGLPGGPGTPGTPGIQNESIFHGLPIVQSQPQPPPPPPPPQAHRGRAPQAQMSPEDLAVDPSLEEDLDVKPAKRPRLSDDSQDASIEDEAVLNALSVHNNPTTPGEYAAEYTYGDA</sequence>
<evidence type="ECO:0008006" key="4">
    <source>
        <dbReference type="Google" id="ProtNLM"/>
    </source>
</evidence>
<comment type="caution">
    <text evidence="2">The sequence shown here is derived from an EMBL/GenBank/DDBJ whole genome shotgun (WGS) entry which is preliminary data.</text>
</comment>
<feature type="region of interest" description="Disordered" evidence="1">
    <location>
        <begin position="57"/>
        <end position="248"/>
    </location>
</feature>
<feature type="compositionally biased region" description="Pro residues" evidence="1">
    <location>
        <begin position="193"/>
        <end position="203"/>
    </location>
</feature>
<evidence type="ECO:0000313" key="2">
    <source>
        <dbReference type="EMBL" id="KAK4133009.1"/>
    </source>
</evidence>
<dbReference type="EMBL" id="MU853414">
    <property type="protein sequence ID" value="KAK4133009.1"/>
    <property type="molecule type" value="Genomic_DNA"/>
</dbReference>
<protein>
    <recommendedName>
        <fullName evidence="4">Myb-like domain-containing protein</fullName>
    </recommendedName>
</protein>
<keyword evidence="3" id="KW-1185">Reference proteome</keyword>
<name>A0AAN6UHR8_9PEZI</name>
<feature type="compositionally biased region" description="Low complexity" evidence="1">
    <location>
        <begin position="153"/>
        <end position="164"/>
    </location>
</feature>
<dbReference type="Proteomes" id="UP001304895">
    <property type="component" value="Unassembled WGS sequence"/>
</dbReference>
<reference evidence="2" key="2">
    <citation type="submission" date="2023-05" db="EMBL/GenBank/DDBJ databases">
        <authorList>
            <consortium name="Lawrence Berkeley National Laboratory"/>
            <person name="Steindorff A."/>
            <person name="Hensen N."/>
            <person name="Bonometti L."/>
            <person name="Westerberg I."/>
            <person name="Brannstrom I.O."/>
            <person name="Guillou S."/>
            <person name="Cros-Aarteil S."/>
            <person name="Calhoun S."/>
            <person name="Haridas S."/>
            <person name="Kuo A."/>
            <person name="Mondo S."/>
            <person name="Pangilinan J."/>
            <person name="Riley R."/>
            <person name="Labutti K."/>
            <person name="Andreopoulos B."/>
            <person name="Lipzen A."/>
            <person name="Chen C."/>
            <person name="Yanf M."/>
            <person name="Daum C."/>
            <person name="Ng V."/>
            <person name="Clum A."/>
            <person name="Ohm R."/>
            <person name="Martin F."/>
            <person name="Silar P."/>
            <person name="Natvig D."/>
            <person name="Lalanne C."/>
            <person name="Gautier V."/>
            <person name="Ament-Velasquez S.L."/>
            <person name="Kruys A."/>
            <person name="Hutchinson M.I."/>
            <person name="Powell A.J."/>
            <person name="Barry K."/>
            <person name="Miller A.N."/>
            <person name="Grigoriev I.V."/>
            <person name="Debuchy R."/>
            <person name="Gladieux P."/>
            <person name="Thoren M.H."/>
            <person name="Johannesson H."/>
        </authorList>
    </citation>
    <scope>NUCLEOTIDE SEQUENCE</scope>
    <source>
        <strain evidence="2">CBS 123565</strain>
    </source>
</reference>
<organism evidence="2 3">
    <name type="scientific">Trichocladium antarcticum</name>
    <dbReference type="NCBI Taxonomy" id="1450529"/>
    <lineage>
        <taxon>Eukaryota</taxon>
        <taxon>Fungi</taxon>
        <taxon>Dikarya</taxon>
        <taxon>Ascomycota</taxon>
        <taxon>Pezizomycotina</taxon>
        <taxon>Sordariomycetes</taxon>
        <taxon>Sordariomycetidae</taxon>
        <taxon>Sordariales</taxon>
        <taxon>Chaetomiaceae</taxon>
        <taxon>Trichocladium</taxon>
    </lineage>
</organism>
<reference evidence="2" key="1">
    <citation type="journal article" date="2023" name="Mol. Phylogenet. Evol.">
        <title>Genome-scale phylogeny and comparative genomics of the fungal order Sordariales.</title>
        <authorList>
            <person name="Hensen N."/>
            <person name="Bonometti L."/>
            <person name="Westerberg I."/>
            <person name="Brannstrom I.O."/>
            <person name="Guillou S."/>
            <person name="Cros-Aarteil S."/>
            <person name="Calhoun S."/>
            <person name="Haridas S."/>
            <person name="Kuo A."/>
            <person name="Mondo S."/>
            <person name="Pangilinan J."/>
            <person name="Riley R."/>
            <person name="LaButti K."/>
            <person name="Andreopoulos B."/>
            <person name="Lipzen A."/>
            <person name="Chen C."/>
            <person name="Yan M."/>
            <person name="Daum C."/>
            <person name="Ng V."/>
            <person name="Clum A."/>
            <person name="Steindorff A."/>
            <person name="Ohm R.A."/>
            <person name="Martin F."/>
            <person name="Silar P."/>
            <person name="Natvig D.O."/>
            <person name="Lalanne C."/>
            <person name="Gautier V."/>
            <person name="Ament-Velasquez S.L."/>
            <person name="Kruys A."/>
            <person name="Hutchinson M.I."/>
            <person name="Powell A.J."/>
            <person name="Barry K."/>
            <person name="Miller A.N."/>
            <person name="Grigoriev I.V."/>
            <person name="Debuchy R."/>
            <person name="Gladieux P."/>
            <person name="Hiltunen Thoren M."/>
            <person name="Johannesson H."/>
        </authorList>
    </citation>
    <scope>NUCLEOTIDE SEQUENCE</scope>
    <source>
        <strain evidence="2">CBS 123565</strain>
    </source>
</reference>
<proteinExistence type="predicted"/>
<feature type="compositionally biased region" description="Low complexity" evidence="1">
    <location>
        <begin position="112"/>
        <end position="121"/>
    </location>
</feature>
<feature type="region of interest" description="Disordered" evidence="1">
    <location>
        <begin position="259"/>
        <end position="278"/>
    </location>
</feature>
<feature type="compositionally biased region" description="Basic and acidic residues" evidence="1">
    <location>
        <begin position="230"/>
        <end position="241"/>
    </location>
</feature>
<dbReference type="AlphaFoldDB" id="A0AAN6UHR8"/>
<gene>
    <name evidence="2" type="ORF">BT67DRAFT_443381</name>
</gene>
<evidence type="ECO:0000256" key="1">
    <source>
        <dbReference type="SAM" id="MobiDB-lite"/>
    </source>
</evidence>
<accession>A0AAN6UHR8</accession>